<gene>
    <name evidence="9" type="ORF">PG999_006865</name>
</gene>
<proteinExistence type="predicted"/>
<dbReference type="InterPro" id="IPR011009">
    <property type="entry name" value="Kinase-like_dom_sf"/>
</dbReference>
<feature type="compositionally biased region" description="Low complexity" evidence="7">
    <location>
        <begin position="1"/>
        <end position="20"/>
    </location>
</feature>
<dbReference type="InterPro" id="IPR000719">
    <property type="entry name" value="Prot_kinase_dom"/>
</dbReference>
<evidence type="ECO:0000256" key="2">
    <source>
        <dbReference type="ARBA" id="ARBA00022679"/>
    </source>
</evidence>
<feature type="binding site" evidence="6">
    <location>
        <position position="151"/>
    </location>
    <ligand>
        <name>ATP</name>
        <dbReference type="ChEBI" id="CHEBI:30616"/>
    </ligand>
</feature>
<dbReference type="Gene3D" id="1.10.510.10">
    <property type="entry name" value="Transferase(Phosphotransferase) domain 1"/>
    <property type="match status" value="1"/>
</dbReference>
<evidence type="ECO:0000256" key="4">
    <source>
        <dbReference type="ARBA" id="ARBA00022777"/>
    </source>
</evidence>
<dbReference type="GO" id="GO:0004674">
    <property type="term" value="F:protein serine/threonine kinase activity"/>
    <property type="evidence" value="ECO:0007669"/>
    <property type="project" value="UniProtKB-KW"/>
</dbReference>
<protein>
    <recommendedName>
        <fullName evidence="8">Protein kinase domain-containing protein</fullName>
    </recommendedName>
</protein>
<feature type="compositionally biased region" description="Polar residues" evidence="7">
    <location>
        <begin position="566"/>
        <end position="577"/>
    </location>
</feature>
<dbReference type="PANTHER" id="PTHR43895">
    <property type="entry name" value="CALCIUM/CALMODULIN-DEPENDENT PROTEIN KINASE KINASE-RELATED"/>
    <property type="match status" value="1"/>
</dbReference>
<accession>A0AAW0QWN5</accession>
<organism evidence="9 10">
    <name type="scientific">Apiospora kogelbergensis</name>
    <dbReference type="NCBI Taxonomy" id="1337665"/>
    <lineage>
        <taxon>Eukaryota</taxon>
        <taxon>Fungi</taxon>
        <taxon>Dikarya</taxon>
        <taxon>Ascomycota</taxon>
        <taxon>Pezizomycotina</taxon>
        <taxon>Sordariomycetes</taxon>
        <taxon>Xylariomycetidae</taxon>
        <taxon>Amphisphaeriales</taxon>
        <taxon>Apiosporaceae</taxon>
        <taxon>Apiospora</taxon>
    </lineage>
</organism>
<feature type="region of interest" description="Disordered" evidence="7">
    <location>
        <begin position="713"/>
        <end position="800"/>
    </location>
</feature>
<dbReference type="GO" id="GO:0005737">
    <property type="term" value="C:cytoplasm"/>
    <property type="evidence" value="ECO:0007669"/>
    <property type="project" value="TreeGrafter"/>
</dbReference>
<feature type="compositionally biased region" description="Basic and acidic residues" evidence="7">
    <location>
        <begin position="749"/>
        <end position="759"/>
    </location>
</feature>
<dbReference type="SMART" id="SM00220">
    <property type="entry name" value="S_TKc"/>
    <property type="match status" value="1"/>
</dbReference>
<dbReference type="FunFam" id="1.10.510.10:FF:000995">
    <property type="entry name" value="BcCMK3, calcium/calmodulin-dependent protein kinase"/>
    <property type="match status" value="1"/>
</dbReference>
<feature type="region of interest" description="Disordered" evidence="7">
    <location>
        <begin position="1"/>
        <end position="44"/>
    </location>
</feature>
<dbReference type="PROSITE" id="PS50011">
    <property type="entry name" value="PROTEIN_KINASE_DOM"/>
    <property type="match status" value="1"/>
</dbReference>
<evidence type="ECO:0000313" key="10">
    <source>
        <dbReference type="Proteomes" id="UP001392437"/>
    </source>
</evidence>
<feature type="compositionally biased region" description="Low complexity" evidence="7">
    <location>
        <begin position="168"/>
        <end position="177"/>
    </location>
</feature>
<feature type="region of interest" description="Disordered" evidence="7">
    <location>
        <begin position="160"/>
        <end position="194"/>
    </location>
</feature>
<feature type="compositionally biased region" description="Basic and acidic residues" evidence="7">
    <location>
        <begin position="719"/>
        <end position="729"/>
    </location>
</feature>
<dbReference type="Proteomes" id="UP001392437">
    <property type="component" value="Unassembled WGS sequence"/>
</dbReference>
<evidence type="ECO:0000256" key="7">
    <source>
        <dbReference type="SAM" id="MobiDB-lite"/>
    </source>
</evidence>
<feature type="compositionally biased region" description="Basic and acidic residues" evidence="7">
    <location>
        <begin position="522"/>
        <end position="533"/>
    </location>
</feature>
<evidence type="ECO:0000259" key="8">
    <source>
        <dbReference type="PROSITE" id="PS50011"/>
    </source>
</evidence>
<dbReference type="CDD" id="cd14008">
    <property type="entry name" value="STKc_LKB1_CaMKK"/>
    <property type="match status" value="1"/>
</dbReference>
<sequence length="841" mass="91682">MTEPVTATAPPTAPEQLAPPNERTRSDTTSSRDAGHAANPDIKTLLASPTISIHADGASNIIKERRPSLMAHISAPAAQQYQSPLRHHKRTPSQHREVKETLNARSEYTSDDTDGTKLRINQYVIREEIGRGSYGAVHVATDQFGVEFAIKEFSKSRLRKRAQSNILRRPPAAGRPGRFPPGGRGGRGPWPAHMKQLSQNDAAEAKDALFLIREEIAIMKKLNHPNLVQLIEVLDDPEEDSLWMVLEMCKKGVVMKVGLDDHADPYPEEQGRHWFRDLILGIEYLHAQGVIHRDIKPDNLLLTEDDVLKIVDFGVSEIFEKPDTMMTAKSAGSPAFLPPELCVARHGDVSGKAADIWAMGVTLYCLKYGKLPFKRDSVLDMYEAIRNDELEVPEDEKPEFRDLITRLLDKDASTRICMSEIREHPWVTLSGTDPLLSEVENCSDMVDMPNELEVNHAFTPKMSNMLTVMIAINKFKGLLSRSHPGTPGSRTPRTPRTLQIPNAPSEQPARPVVTWNPTFQYEEPRSKQPERTEQSTPPPGRPRHKSVAEEAADIVEARKAWKASNVHPSSRTATKGGTDTPPGEKGHAHTPTDHSPRLLGIGLGGRDEFNHAETPADIVSDSPTGIDFNLYDRAFEAEIERIRSENKDRDAAAAGDGRRPHKTTYLTRFVNEKEKYFGDDCMILETGRSLPGLASAGMSRASAATTKALGRMHIGGGNARHESGARGDEADTPSPEAAAAAVAAVAEAEEAKKNKVGEEGKEEEGAAAAAAAETTSNRGAGEQASDGSNNTANKPAEKAPLTLAESYDNVKESVHKFADVVASTMQAKTGGGIGAAGTSKE</sequence>
<reference evidence="9 10" key="1">
    <citation type="submission" date="2023-01" db="EMBL/GenBank/DDBJ databases">
        <title>Analysis of 21 Apiospora genomes using comparative genomics revels a genus with tremendous synthesis potential of carbohydrate active enzymes and secondary metabolites.</title>
        <authorList>
            <person name="Sorensen T."/>
        </authorList>
    </citation>
    <scope>NUCLEOTIDE SEQUENCE [LARGE SCALE GENOMIC DNA]</scope>
    <source>
        <strain evidence="9 10">CBS 117206</strain>
    </source>
</reference>
<evidence type="ECO:0000256" key="1">
    <source>
        <dbReference type="ARBA" id="ARBA00022527"/>
    </source>
</evidence>
<dbReference type="PROSITE" id="PS00107">
    <property type="entry name" value="PROTEIN_KINASE_ATP"/>
    <property type="match status" value="1"/>
</dbReference>
<dbReference type="PROSITE" id="PS00108">
    <property type="entry name" value="PROTEIN_KINASE_ST"/>
    <property type="match status" value="1"/>
</dbReference>
<evidence type="ECO:0000256" key="5">
    <source>
        <dbReference type="ARBA" id="ARBA00022840"/>
    </source>
</evidence>
<dbReference type="FunFam" id="3.30.200.20:FF:000447">
    <property type="entry name" value="Calcium/calmodulin dependent protein kinase"/>
    <property type="match status" value="1"/>
</dbReference>
<dbReference type="Gene3D" id="3.30.200.20">
    <property type="entry name" value="Phosphorylase Kinase, domain 1"/>
    <property type="match status" value="1"/>
</dbReference>
<dbReference type="InterPro" id="IPR017441">
    <property type="entry name" value="Protein_kinase_ATP_BS"/>
</dbReference>
<feature type="domain" description="Protein kinase" evidence="8">
    <location>
        <begin position="123"/>
        <end position="427"/>
    </location>
</feature>
<dbReference type="AlphaFoldDB" id="A0AAW0QWN5"/>
<dbReference type="GO" id="GO:0007165">
    <property type="term" value="P:signal transduction"/>
    <property type="evidence" value="ECO:0007669"/>
    <property type="project" value="TreeGrafter"/>
</dbReference>
<keyword evidence="5 6" id="KW-0067">ATP-binding</keyword>
<evidence type="ECO:0000256" key="6">
    <source>
        <dbReference type="PROSITE-ProRule" id="PRU10141"/>
    </source>
</evidence>
<dbReference type="PANTHER" id="PTHR43895:SF150">
    <property type="entry name" value="SERINE_THREONINE-PROTEIN KINASE STK11"/>
    <property type="match status" value="1"/>
</dbReference>
<keyword evidence="3 6" id="KW-0547">Nucleotide-binding</keyword>
<dbReference type="Pfam" id="PF00069">
    <property type="entry name" value="Pkinase"/>
    <property type="match status" value="1"/>
</dbReference>
<evidence type="ECO:0000313" key="9">
    <source>
        <dbReference type="EMBL" id="KAK8114796.1"/>
    </source>
</evidence>
<dbReference type="InterPro" id="IPR008271">
    <property type="entry name" value="Ser/Thr_kinase_AS"/>
</dbReference>
<evidence type="ECO:0000256" key="3">
    <source>
        <dbReference type="ARBA" id="ARBA00022741"/>
    </source>
</evidence>
<dbReference type="EMBL" id="JAQQWP010000006">
    <property type="protein sequence ID" value="KAK8114796.1"/>
    <property type="molecule type" value="Genomic_DNA"/>
</dbReference>
<keyword evidence="2" id="KW-0808">Transferase</keyword>
<feature type="region of interest" description="Disordered" evidence="7">
    <location>
        <begin position="559"/>
        <end position="597"/>
    </location>
</feature>
<comment type="caution">
    <text evidence="9">The sequence shown here is derived from an EMBL/GenBank/DDBJ whole genome shotgun (WGS) entry which is preliminary data.</text>
</comment>
<feature type="region of interest" description="Disordered" evidence="7">
    <location>
        <begin position="479"/>
        <end position="547"/>
    </location>
</feature>
<keyword evidence="10" id="KW-1185">Reference proteome</keyword>
<feature type="region of interest" description="Disordered" evidence="7">
    <location>
        <begin position="79"/>
        <end position="113"/>
    </location>
</feature>
<dbReference type="GO" id="GO:0005524">
    <property type="term" value="F:ATP binding"/>
    <property type="evidence" value="ECO:0007669"/>
    <property type="project" value="UniProtKB-UniRule"/>
</dbReference>
<keyword evidence="1" id="KW-0723">Serine/threonine-protein kinase</keyword>
<name>A0AAW0QWN5_9PEZI</name>
<feature type="compositionally biased region" description="Low complexity" evidence="7">
    <location>
        <begin position="484"/>
        <end position="497"/>
    </location>
</feature>
<feature type="compositionally biased region" description="Basic and acidic residues" evidence="7">
    <location>
        <begin position="582"/>
        <end position="596"/>
    </location>
</feature>
<dbReference type="SUPFAM" id="SSF56112">
    <property type="entry name" value="Protein kinase-like (PK-like)"/>
    <property type="match status" value="1"/>
</dbReference>
<feature type="compositionally biased region" description="Low complexity" evidence="7">
    <location>
        <begin position="736"/>
        <end position="746"/>
    </location>
</feature>
<keyword evidence="4" id="KW-0418">Kinase</keyword>